<accession>A0A1N6N2H3</accession>
<dbReference type="InterPro" id="IPR036866">
    <property type="entry name" value="RibonucZ/Hydroxyglut_hydro"/>
</dbReference>
<reference evidence="2 3" key="1">
    <citation type="submission" date="2017-01" db="EMBL/GenBank/DDBJ databases">
        <authorList>
            <person name="Varghese N."/>
            <person name="Submissions S."/>
        </authorList>
    </citation>
    <scope>NUCLEOTIDE SEQUENCE [LARGE SCALE GENOMIC DNA]</scope>
    <source>
        <strain evidence="2 3">ATCC 700171</strain>
    </source>
</reference>
<proteinExistence type="predicted"/>
<evidence type="ECO:0000259" key="1">
    <source>
        <dbReference type="SMART" id="SM00849"/>
    </source>
</evidence>
<dbReference type="PANTHER" id="PTHR42951:SF17">
    <property type="entry name" value="METALLO-BETA-LACTAMASE DOMAIN-CONTAINING PROTEIN"/>
    <property type="match status" value="1"/>
</dbReference>
<dbReference type="PANTHER" id="PTHR42951">
    <property type="entry name" value="METALLO-BETA-LACTAMASE DOMAIN-CONTAINING"/>
    <property type="match status" value="1"/>
</dbReference>
<feature type="domain" description="Metallo-beta-lactamase" evidence="1">
    <location>
        <begin position="36"/>
        <end position="245"/>
    </location>
</feature>
<dbReference type="InterPro" id="IPR050855">
    <property type="entry name" value="NDM-1-like"/>
</dbReference>
<gene>
    <name evidence="2" type="ORF">SAMN05421641_1016</name>
</gene>
<dbReference type="OrthoDB" id="7253658at2"/>
<dbReference type="Pfam" id="PF00753">
    <property type="entry name" value="Lactamase_B"/>
    <property type="match status" value="1"/>
</dbReference>
<evidence type="ECO:0000313" key="3">
    <source>
        <dbReference type="Proteomes" id="UP000323956"/>
    </source>
</evidence>
<name>A0A1N6N2H3_9RHOB</name>
<dbReference type="CDD" id="cd07721">
    <property type="entry name" value="yflN-like_MBL-fold"/>
    <property type="match status" value="1"/>
</dbReference>
<organism evidence="2 3">
    <name type="scientific">Paracoccus thiocyanatus</name>
    <dbReference type="NCBI Taxonomy" id="34006"/>
    <lineage>
        <taxon>Bacteria</taxon>
        <taxon>Pseudomonadati</taxon>
        <taxon>Pseudomonadota</taxon>
        <taxon>Alphaproteobacteria</taxon>
        <taxon>Rhodobacterales</taxon>
        <taxon>Paracoccaceae</taxon>
        <taxon>Paracoccus</taxon>
    </lineage>
</organism>
<dbReference type="Gene3D" id="3.60.15.10">
    <property type="entry name" value="Ribonuclease Z/Hydroxyacylglutathione hydrolase-like"/>
    <property type="match status" value="1"/>
</dbReference>
<dbReference type="SUPFAM" id="SSF56281">
    <property type="entry name" value="Metallo-hydrolase/oxidoreductase"/>
    <property type="match status" value="1"/>
</dbReference>
<protein>
    <submittedName>
        <fullName evidence="2">Glyoxylase, beta-lactamase superfamily II</fullName>
    </submittedName>
</protein>
<evidence type="ECO:0000313" key="2">
    <source>
        <dbReference type="EMBL" id="SIP86275.1"/>
    </source>
</evidence>
<dbReference type="RefSeq" id="WP_149763275.1">
    <property type="nucleotide sequence ID" value="NZ_FTMK01000001.1"/>
</dbReference>
<dbReference type="InterPro" id="IPR001279">
    <property type="entry name" value="Metallo-B-lactamas"/>
</dbReference>
<sequence length="292" mass="31223">MTTQIKLDDACLAPVEDGGDGTNGLAEDLACLRLSIVNCLFYGRPGSDGWVLIDTGLASSAGTIRDRASRRYGDARPAAIILTHGHFDHVGSAAALAEEWDVPIYAHMLERPYLDGTAAYPPADPWVGGGLMTILSPLYPTGPVDLGARLRPLPQDGSVPAMPEWRWLHTPGHAPGHVSLWRERDGVLAAGDAVIATGQESAYEVMVQQPEMHGPPRYFTPDWAAAHRSVQLLAALGPQLLVTGHGPALAGQGMGRALFRLARDFEDIAVPRGGRYVRDPATAENGSAYRQP</sequence>
<dbReference type="EMBL" id="FTMK01000001">
    <property type="protein sequence ID" value="SIP86275.1"/>
    <property type="molecule type" value="Genomic_DNA"/>
</dbReference>
<dbReference type="AlphaFoldDB" id="A0A1N6N2H3"/>
<dbReference type="SMART" id="SM00849">
    <property type="entry name" value="Lactamase_B"/>
    <property type="match status" value="1"/>
</dbReference>
<dbReference type="Proteomes" id="UP000323956">
    <property type="component" value="Unassembled WGS sequence"/>
</dbReference>